<dbReference type="NCBIfam" id="NF040570">
    <property type="entry name" value="guided_TnpB"/>
    <property type="match status" value="1"/>
</dbReference>
<feature type="domain" description="Probable transposase IS891/IS1136/IS1341" evidence="7">
    <location>
        <begin position="151"/>
        <end position="238"/>
    </location>
</feature>
<dbReference type="InterPro" id="IPR051399">
    <property type="entry name" value="RNA-guided_DNA_endo/Transpos"/>
</dbReference>
<evidence type="ECO:0000256" key="2">
    <source>
        <dbReference type="ARBA" id="ARBA00011044"/>
    </source>
</evidence>
<evidence type="ECO:0000259" key="8">
    <source>
        <dbReference type="Pfam" id="PF07282"/>
    </source>
</evidence>
<keyword evidence="5" id="KW-0233">DNA recombination</keyword>
<accession>B6ART3</accession>
<comment type="similarity">
    <text evidence="1">In the C-terminal section; belongs to the transposase 35 family.</text>
</comment>
<dbReference type="EMBL" id="DS995262">
    <property type="protein sequence ID" value="EDZ38179.1"/>
    <property type="molecule type" value="Genomic_DNA"/>
</dbReference>
<evidence type="ECO:0000256" key="6">
    <source>
        <dbReference type="SAM" id="MobiDB-lite"/>
    </source>
</evidence>
<dbReference type="AlphaFoldDB" id="B6ART3"/>
<dbReference type="GO" id="GO:0032196">
    <property type="term" value="P:transposition"/>
    <property type="evidence" value="ECO:0007669"/>
    <property type="project" value="UniProtKB-KW"/>
</dbReference>
<dbReference type="GO" id="GO:0006310">
    <property type="term" value="P:DNA recombination"/>
    <property type="evidence" value="ECO:0007669"/>
    <property type="project" value="UniProtKB-KW"/>
</dbReference>
<dbReference type="InterPro" id="IPR010095">
    <property type="entry name" value="Cas12f1-like_TNB"/>
</dbReference>
<sequence length="352" mass="40122">MKLTLKIKLLPTEEQTAILLETFREANAACNRISETAWKEQTFNQFRIHKLVYHDLKDSTSLSAQMIVRCISKVANAYKSGKKVQRTFLPWGGLAYDARILSFKKDSVSLWTIEGRQTIPFVCHRPDWLPYIKGEADLITNKGKFYLLQTVEIPEEAVRDTEKFLGVDFGIKNLATDSDGESFSGEAVEKIRQKRTSHKQRLQKKGTKSAKRRLKKVSGREHRFKYNTNHVVSRKLVLKAKGTGQGMALEDLSGIRDRTTVRSGQRDQFGKWAFGQLRSFVEYKARMHGIPVILVDPRHTSRQCSRCGHIDRKNRKSQSEFQCVQCSFSLNADWNAAINIASRASVNTPVAV</sequence>
<dbReference type="PANTHER" id="PTHR30405:SF11">
    <property type="entry name" value="RNA-GUIDED DNA ENDONUCLEASE RV2885C-RELATED"/>
    <property type="match status" value="1"/>
</dbReference>
<proteinExistence type="inferred from homology"/>
<evidence type="ECO:0000256" key="1">
    <source>
        <dbReference type="ARBA" id="ARBA00008761"/>
    </source>
</evidence>
<feature type="domain" description="Cas12f1-like TNB" evidence="8">
    <location>
        <begin position="274"/>
        <end position="340"/>
    </location>
</feature>
<protein>
    <submittedName>
        <fullName evidence="9">Transposase</fullName>
    </submittedName>
</protein>
<gene>
    <name evidence="9" type="ORF">CGL2_10139005</name>
</gene>
<evidence type="ECO:0000259" key="7">
    <source>
        <dbReference type="Pfam" id="PF01385"/>
    </source>
</evidence>
<evidence type="ECO:0000256" key="4">
    <source>
        <dbReference type="ARBA" id="ARBA00023125"/>
    </source>
</evidence>
<evidence type="ECO:0000256" key="5">
    <source>
        <dbReference type="ARBA" id="ARBA00023172"/>
    </source>
</evidence>
<keyword evidence="3" id="KW-0815">Transposition</keyword>
<keyword evidence="4" id="KW-0238">DNA-binding</keyword>
<dbReference type="GO" id="GO:0003677">
    <property type="term" value="F:DNA binding"/>
    <property type="evidence" value="ECO:0007669"/>
    <property type="project" value="UniProtKB-KW"/>
</dbReference>
<name>B6ART3_9BACT</name>
<organism evidence="9">
    <name type="scientific">Leptospirillum sp. Group II '5-way CG'</name>
    <dbReference type="NCBI Taxonomy" id="419541"/>
    <lineage>
        <taxon>Bacteria</taxon>
        <taxon>Pseudomonadati</taxon>
        <taxon>Nitrospirota</taxon>
        <taxon>Nitrospiria</taxon>
        <taxon>Nitrospirales</taxon>
        <taxon>Nitrospiraceae</taxon>
        <taxon>Leptospirillum</taxon>
    </lineage>
</organism>
<feature type="region of interest" description="Disordered" evidence="6">
    <location>
        <begin position="197"/>
        <end position="218"/>
    </location>
</feature>
<reference evidence="9" key="2">
    <citation type="journal article" date="2008" name="PLoS Biol.">
        <title>Population genomic analysis of strain variation in Leptospirillum group II bacteria involved in acid mine drainage formation.</title>
        <authorList>
            <person name="Simmons S.L."/>
            <person name="Dibartolo G."/>
            <person name="Denef V.J."/>
            <person name="Goltsman D.S."/>
            <person name="Thelen M.P."/>
            <person name="Banfield J.F."/>
        </authorList>
    </citation>
    <scope>NUCLEOTIDE SEQUENCE [LARGE SCALE GENOMIC DNA]</scope>
</reference>
<dbReference type="Pfam" id="PF01385">
    <property type="entry name" value="OrfB_IS605"/>
    <property type="match status" value="1"/>
</dbReference>
<evidence type="ECO:0000256" key="3">
    <source>
        <dbReference type="ARBA" id="ARBA00022578"/>
    </source>
</evidence>
<evidence type="ECO:0000313" key="9">
    <source>
        <dbReference type="EMBL" id="EDZ38179.1"/>
    </source>
</evidence>
<dbReference type="InterPro" id="IPR001959">
    <property type="entry name" value="Transposase"/>
</dbReference>
<dbReference type="NCBIfam" id="TIGR01766">
    <property type="entry name" value="IS200/IS605 family accessory protein TnpB-like domain"/>
    <property type="match status" value="1"/>
</dbReference>
<comment type="similarity">
    <text evidence="2">In the N-terminal section; belongs to the transposase 2 family.</text>
</comment>
<dbReference type="Pfam" id="PF07282">
    <property type="entry name" value="Cas12f1-like_TNB"/>
    <property type="match status" value="1"/>
</dbReference>
<dbReference type="PANTHER" id="PTHR30405">
    <property type="entry name" value="TRANSPOSASE"/>
    <property type="match status" value="1"/>
</dbReference>
<reference evidence="9" key="1">
    <citation type="journal article" date="2004" name="Nature">
        <title>Community structure and metabolism through reconstruction of microbial genomes from the environment.</title>
        <authorList>
            <person name="Tyson G.W."/>
            <person name="Chapman J."/>
            <person name="Hugenholtz P."/>
            <person name="Allen E.E."/>
            <person name="Ram R.J."/>
            <person name="Richardson P.M."/>
            <person name="Solovyev V.V."/>
            <person name="Rubin E.M."/>
            <person name="Rokhsar D.S."/>
            <person name="Banfield J.F."/>
        </authorList>
    </citation>
    <scope>NUCLEOTIDE SEQUENCE [LARGE SCALE GENOMIC DNA]</scope>
</reference>